<evidence type="ECO:0000256" key="1">
    <source>
        <dbReference type="SAM" id="MobiDB-lite"/>
    </source>
</evidence>
<feature type="region of interest" description="Disordered" evidence="1">
    <location>
        <begin position="129"/>
        <end position="191"/>
    </location>
</feature>
<dbReference type="AlphaFoldDB" id="A0AAV1YTG1"/>
<dbReference type="Proteomes" id="UP001497382">
    <property type="component" value="Unassembled WGS sequence"/>
</dbReference>
<evidence type="ECO:0000313" key="4">
    <source>
        <dbReference type="Proteomes" id="UP001497382"/>
    </source>
</evidence>
<keyword evidence="2" id="KW-1133">Transmembrane helix</keyword>
<evidence type="ECO:0000313" key="3">
    <source>
        <dbReference type="EMBL" id="CAL1262062.1"/>
    </source>
</evidence>
<feature type="compositionally biased region" description="Low complexity" evidence="1">
    <location>
        <begin position="415"/>
        <end position="428"/>
    </location>
</feature>
<organism evidence="3 4">
    <name type="scientific">Larinioides sclopetarius</name>
    <dbReference type="NCBI Taxonomy" id="280406"/>
    <lineage>
        <taxon>Eukaryota</taxon>
        <taxon>Metazoa</taxon>
        <taxon>Ecdysozoa</taxon>
        <taxon>Arthropoda</taxon>
        <taxon>Chelicerata</taxon>
        <taxon>Arachnida</taxon>
        <taxon>Araneae</taxon>
        <taxon>Araneomorphae</taxon>
        <taxon>Entelegynae</taxon>
        <taxon>Araneoidea</taxon>
        <taxon>Araneidae</taxon>
        <taxon>Larinioides</taxon>
    </lineage>
</organism>
<feature type="compositionally biased region" description="Basic and acidic residues" evidence="1">
    <location>
        <begin position="180"/>
        <end position="191"/>
    </location>
</feature>
<keyword evidence="2" id="KW-0472">Membrane</keyword>
<feature type="region of interest" description="Disordered" evidence="1">
    <location>
        <begin position="273"/>
        <end position="430"/>
    </location>
</feature>
<comment type="caution">
    <text evidence="3">The sequence shown here is derived from an EMBL/GenBank/DDBJ whole genome shotgun (WGS) entry which is preliminary data.</text>
</comment>
<name>A0AAV1YTG1_9ARAC</name>
<reference evidence="3 4" key="1">
    <citation type="submission" date="2024-04" db="EMBL/GenBank/DDBJ databases">
        <authorList>
            <person name="Rising A."/>
            <person name="Reimegard J."/>
            <person name="Sonavane S."/>
            <person name="Akerstrom W."/>
            <person name="Nylinder S."/>
            <person name="Hedman E."/>
            <person name="Kallberg Y."/>
        </authorList>
    </citation>
    <scope>NUCLEOTIDE SEQUENCE [LARGE SCALE GENOMIC DNA]</scope>
</reference>
<sequence>MYVMVIGWNFLFFSSLVVFNCTLQYIFGLFPYAWDQLKGRSIPKTHQEFVDSKQRLRAALRNLRTIEDVLSNDDFRRYRITDLLEIRIKSGKKTQITEIKPEFKDIPVLPRRRSRRKVKVEKCMYNDEDSSESWTEHIKPPRKPKRQVHPKKNTCVKETGECSKIVSEPSGNKSVIEKPGPSEHSTKRESEGFLAQEIKSVLTKEFGAIPKIKITASNPKVEIGPRKETSAAPKPKLPRSLACILDSQNINYDRGIAPRRTTKVSQEVWAASLSIKQEEPAYSSSEKQMEPNTSKYQDTEIQRRPDVSKTMISAEDETPNDSVPAPKVSVHSEKTSNIGVSTAEVSVRKKKESKDGQKKSKSRQKKKKSKGDKKKSSSEPSLTIKLPINRESVEDLTEKLEASASSDGARACGGQVPVQKVTQKKQPVSQNPFAGDINSMYSDAYLATRYDEAYLTKAWLGNDRDCPWFLGKGSSDFVIEIEFPPFESKDFMTPLDALGVRLNALEKLTSLSK</sequence>
<feature type="transmembrane region" description="Helical" evidence="2">
    <location>
        <begin position="6"/>
        <end position="34"/>
    </location>
</feature>
<accession>A0AAV1YTG1</accession>
<gene>
    <name evidence="3" type="ORF">LARSCL_LOCUS761</name>
</gene>
<feature type="compositionally biased region" description="Basic and acidic residues" evidence="1">
    <location>
        <begin position="297"/>
        <end position="307"/>
    </location>
</feature>
<feature type="compositionally biased region" description="Basic residues" evidence="1">
    <location>
        <begin position="140"/>
        <end position="154"/>
    </location>
</feature>
<proteinExistence type="predicted"/>
<evidence type="ECO:0000256" key="2">
    <source>
        <dbReference type="SAM" id="Phobius"/>
    </source>
</evidence>
<feature type="compositionally biased region" description="Basic residues" evidence="1">
    <location>
        <begin position="359"/>
        <end position="373"/>
    </location>
</feature>
<keyword evidence="4" id="KW-1185">Reference proteome</keyword>
<feature type="compositionally biased region" description="Basic and acidic residues" evidence="1">
    <location>
        <begin position="391"/>
        <end position="401"/>
    </location>
</feature>
<feature type="compositionally biased region" description="Polar residues" evidence="1">
    <location>
        <begin position="335"/>
        <end position="344"/>
    </location>
</feature>
<feature type="compositionally biased region" description="Polar residues" evidence="1">
    <location>
        <begin position="282"/>
        <end position="296"/>
    </location>
</feature>
<protein>
    <submittedName>
        <fullName evidence="3">Uncharacterized protein</fullName>
    </submittedName>
</protein>
<keyword evidence="2" id="KW-0812">Transmembrane</keyword>
<dbReference type="EMBL" id="CAXIEN010000004">
    <property type="protein sequence ID" value="CAL1262062.1"/>
    <property type="molecule type" value="Genomic_DNA"/>
</dbReference>